<keyword evidence="1" id="KW-0732">Signal</keyword>
<evidence type="ECO:0000259" key="2">
    <source>
        <dbReference type="Pfam" id="PF07589"/>
    </source>
</evidence>
<dbReference type="KEGG" id="azo:azo1742"/>
<organism evidence="3 4">
    <name type="scientific">Azoarcus sp. (strain BH72)</name>
    <dbReference type="NCBI Taxonomy" id="418699"/>
    <lineage>
        <taxon>Bacteria</taxon>
        <taxon>Pseudomonadati</taxon>
        <taxon>Pseudomonadota</taxon>
        <taxon>Betaproteobacteria</taxon>
        <taxon>Rhodocyclales</taxon>
        <taxon>Zoogloeaceae</taxon>
        <taxon>Azoarcus</taxon>
    </lineage>
</organism>
<dbReference type="HOGENOM" id="CLU_1207828_0_0_4"/>
<feature type="chain" id="PRO_5002636058" evidence="1">
    <location>
        <begin position="26"/>
        <end position="229"/>
    </location>
</feature>
<dbReference type="RefSeq" id="WP_011765475.1">
    <property type="nucleotide sequence ID" value="NC_008702.1"/>
</dbReference>
<proteinExistence type="predicted"/>
<accession>A1K6A4</accession>
<gene>
    <name evidence="3" type="ordered locus">azo1742</name>
</gene>
<feature type="domain" description="Ice-binding protein C-terminal" evidence="2">
    <location>
        <begin position="204"/>
        <end position="226"/>
    </location>
</feature>
<reference evidence="3 4" key="1">
    <citation type="journal article" date="2006" name="Nat. Biotechnol.">
        <title>Complete genome of the mutualistic, N2-fixing grass endophyte Azoarcus sp. strain BH72.</title>
        <authorList>
            <person name="Krause A."/>
            <person name="Ramakumar A."/>
            <person name="Bartels D."/>
            <person name="Battistoni F."/>
            <person name="Bekel T."/>
            <person name="Boch J."/>
            <person name="Boehm M."/>
            <person name="Friedrich F."/>
            <person name="Hurek T."/>
            <person name="Krause L."/>
            <person name="Linke B."/>
            <person name="McHardy A.C."/>
            <person name="Sarkar A."/>
            <person name="Schneiker S."/>
            <person name="Syed A.A."/>
            <person name="Thauer R."/>
            <person name="Vorhoelter F.-J."/>
            <person name="Weidner S."/>
            <person name="Puehler A."/>
            <person name="Reinhold-Hurek B."/>
            <person name="Kaiser O."/>
            <person name="Goesmann A."/>
        </authorList>
    </citation>
    <scope>NUCLEOTIDE SEQUENCE [LARGE SCALE GENOMIC DNA]</scope>
    <source>
        <strain evidence="3 4">BH72</strain>
    </source>
</reference>
<dbReference type="NCBIfam" id="TIGR02595">
    <property type="entry name" value="PEP_CTERM"/>
    <property type="match status" value="1"/>
</dbReference>
<feature type="signal peptide" evidence="1">
    <location>
        <begin position="1"/>
        <end position="25"/>
    </location>
</feature>
<dbReference type="EMBL" id="AM406670">
    <property type="protein sequence ID" value="CAL94359.1"/>
    <property type="molecule type" value="Genomic_DNA"/>
</dbReference>
<dbReference type="Pfam" id="PF07589">
    <property type="entry name" value="PEP-CTERM"/>
    <property type="match status" value="1"/>
</dbReference>
<dbReference type="InterPro" id="IPR013424">
    <property type="entry name" value="Ice-binding_C"/>
</dbReference>
<sequence length="229" mass="24023">MTTNRRIASLLLASAAGLTALPAAANVIAPGAYHYSGSVGVNVTDEVIGSSITSRFFGYDTPGFYTFTFSFDVDTTGATFIPGGQSLGFDVAFSTDVYGVDASRISNFQASFGTRTWGLNDLVSYHFVSGGQTASIWFAPDVGNASALLFRGISGGDIFEVGAPVCFAPNDCALRSDIAFFYDDAFAESQAVSFSIRPLEQANPVPEPESLLLIGLGLAGLALRFRTSG</sequence>
<protein>
    <submittedName>
        <fullName evidence="3">Hypothetical secreted protein</fullName>
    </submittedName>
</protein>
<evidence type="ECO:0000313" key="3">
    <source>
        <dbReference type="EMBL" id="CAL94359.1"/>
    </source>
</evidence>
<name>A1K6A4_AZOSB</name>
<evidence type="ECO:0000256" key="1">
    <source>
        <dbReference type="SAM" id="SignalP"/>
    </source>
</evidence>
<dbReference type="AlphaFoldDB" id="A1K6A4"/>
<evidence type="ECO:0000313" key="4">
    <source>
        <dbReference type="Proteomes" id="UP000002588"/>
    </source>
</evidence>
<dbReference type="Proteomes" id="UP000002588">
    <property type="component" value="Chromosome"/>
</dbReference>
<keyword evidence="4" id="KW-1185">Reference proteome</keyword>